<evidence type="ECO:0000256" key="1">
    <source>
        <dbReference type="SAM" id="Phobius"/>
    </source>
</evidence>
<evidence type="ECO:0000259" key="2">
    <source>
        <dbReference type="PROSITE" id="PS51178"/>
    </source>
</evidence>
<dbReference type="PROSITE" id="PS51178">
    <property type="entry name" value="PASTA"/>
    <property type="match status" value="2"/>
</dbReference>
<keyword evidence="4" id="KW-1185">Reference proteome</keyword>
<dbReference type="SUPFAM" id="SSF54184">
    <property type="entry name" value="Penicillin-binding protein 2x (pbp-2x), c-terminal domain"/>
    <property type="match status" value="1"/>
</dbReference>
<feature type="domain" description="PASTA" evidence="2">
    <location>
        <begin position="110"/>
        <end position="180"/>
    </location>
</feature>
<dbReference type="SMART" id="SM00740">
    <property type="entry name" value="PASTA"/>
    <property type="match status" value="2"/>
</dbReference>
<reference evidence="3 4" key="1">
    <citation type="journal article" date="2018" name="Int. J. Syst. Evol. Microbiol.">
        <title>Zhouia spongiae sp. nov., isolated from a marine sponge.</title>
        <authorList>
            <person name="Zhuang L."/>
            <person name="Lin B."/>
            <person name="Qin F."/>
            <person name="Luo L."/>
        </authorList>
    </citation>
    <scope>NUCLEOTIDE SEQUENCE [LARGE SCALE GENOMIC DNA]</scope>
    <source>
        <strain evidence="3 4">HN-Y44</strain>
    </source>
</reference>
<name>A0ABY3YMA7_9FLAO</name>
<dbReference type="RefSeq" id="WP_242937373.1">
    <property type="nucleotide sequence ID" value="NZ_CP094326.1"/>
</dbReference>
<proteinExistence type="predicted"/>
<dbReference type="EMBL" id="CP094326">
    <property type="protein sequence ID" value="UNY98971.1"/>
    <property type="molecule type" value="Genomic_DNA"/>
</dbReference>
<feature type="transmembrane region" description="Helical" evidence="1">
    <location>
        <begin position="12"/>
        <end position="34"/>
    </location>
</feature>
<keyword evidence="1" id="KW-0812">Transmembrane</keyword>
<feature type="domain" description="PASTA" evidence="2">
    <location>
        <begin position="40"/>
        <end position="108"/>
    </location>
</feature>
<accession>A0ABY3YMA7</accession>
<dbReference type="InterPro" id="IPR005543">
    <property type="entry name" value="PASTA_dom"/>
</dbReference>
<evidence type="ECO:0000313" key="3">
    <source>
        <dbReference type="EMBL" id="UNY98971.1"/>
    </source>
</evidence>
<dbReference type="Pfam" id="PF03793">
    <property type="entry name" value="PASTA"/>
    <property type="match status" value="1"/>
</dbReference>
<evidence type="ECO:0000313" key="4">
    <source>
        <dbReference type="Proteomes" id="UP000829476"/>
    </source>
</evidence>
<protein>
    <submittedName>
        <fullName evidence="3">PASTA domain-containing protein</fullName>
    </submittedName>
</protein>
<sequence length="183" mass="20262">MGLIKFVVSKTFLKQLLLALIVLVVVVFGIMQWLKISTNHGEYIEVPDLSKKTINEVQMTLEKVKLNYLVLDSTNYNPSFPTKSVIEQNPPAGNKVKEGRKIYLTINPSGYRKVSVPKVVQETLRTATSIIKAVGLEVGEVTYVDNIGKDMVLGIKFEGKEIEPGTLLPKTSKIDLICGNGNK</sequence>
<dbReference type="CDD" id="cd06577">
    <property type="entry name" value="PASTA_pknB"/>
    <property type="match status" value="2"/>
</dbReference>
<keyword evidence="1" id="KW-0472">Membrane</keyword>
<dbReference type="Proteomes" id="UP000829476">
    <property type="component" value="Chromosome"/>
</dbReference>
<dbReference type="Gene3D" id="3.30.10.20">
    <property type="match status" value="2"/>
</dbReference>
<keyword evidence="1" id="KW-1133">Transmembrane helix</keyword>
<gene>
    <name evidence="3" type="ORF">MQE36_01150</name>
</gene>
<organism evidence="3 4">
    <name type="scientific">Zhouia spongiae</name>
    <dbReference type="NCBI Taxonomy" id="2202721"/>
    <lineage>
        <taxon>Bacteria</taxon>
        <taxon>Pseudomonadati</taxon>
        <taxon>Bacteroidota</taxon>
        <taxon>Flavobacteriia</taxon>
        <taxon>Flavobacteriales</taxon>
        <taxon>Flavobacteriaceae</taxon>
        <taxon>Zhouia</taxon>
    </lineage>
</organism>